<protein>
    <submittedName>
        <fullName evidence="2">Uncharacterized protein</fullName>
    </submittedName>
</protein>
<evidence type="ECO:0000256" key="1">
    <source>
        <dbReference type="SAM" id="Phobius"/>
    </source>
</evidence>
<dbReference type="EMBL" id="JACJVO010000050">
    <property type="protein sequence ID" value="MBB6735513.1"/>
    <property type="molecule type" value="Genomic_DNA"/>
</dbReference>
<comment type="caution">
    <text evidence="2">The sequence shown here is derived from an EMBL/GenBank/DDBJ whole genome shotgun (WGS) entry which is preliminary data.</text>
</comment>
<reference evidence="2 3" key="1">
    <citation type="submission" date="2020-08" db="EMBL/GenBank/DDBJ databases">
        <title>Cohnella phylogeny.</title>
        <authorList>
            <person name="Dunlap C."/>
        </authorList>
    </citation>
    <scope>NUCLEOTIDE SEQUENCE [LARGE SCALE GENOMIC DNA]</scope>
    <source>
        <strain evidence="2 3">CBP 2801</strain>
    </source>
</reference>
<sequence length="220" mass="24652">MSWSFKIGGGRREGDAIKSGIVRCGPLPLAGCSLFIYLLWRFLEWPIRARFRHYEMIRDLLGIELLLLAAGCAGLLLYRRPAARRGRLAAALAVSLLAFPLARELPWGRWSLDLDYHWNLSEREAVVAAVAAGDISYDSLHHWGIIPLERDFPADAHGVREVMVWREGPAPDVYFPVDRGSVDGLTGFYYHGGGGPLQPPGVLPFLVVKPYGEHWYWVEG</sequence>
<keyword evidence="3" id="KW-1185">Reference proteome</keyword>
<evidence type="ECO:0000313" key="2">
    <source>
        <dbReference type="EMBL" id="MBB6735513.1"/>
    </source>
</evidence>
<organism evidence="2 3">
    <name type="scientific">Cohnella zeiphila</name>
    <dbReference type="NCBI Taxonomy" id="2761120"/>
    <lineage>
        <taxon>Bacteria</taxon>
        <taxon>Bacillati</taxon>
        <taxon>Bacillota</taxon>
        <taxon>Bacilli</taxon>
        <taxon>Bacillales</taxon>
        <taxon>Paenibacillaceae</taxon>
        <taxon>Cohnella</taxon>
    </lineage>
</organism>
<keyword evidence="1" id="KW-0472">Membrane</keyword>
<feature type="transmembrane region" description="Helical" evidence="1">
    <location>
        <begin position="21"/>
        <end position="40"/>
    </location>
</feature>
<evidence type="ECO:0000313" key="3">
    <source>
        <dbReference type="Proteomes" id="UP000564644"/>
    </source>
</evidence>
<dbReference type="Proteomes" id="UP000564644">
    <property type="component" value="Unassembled WGS sequence"/>
</dbReference>
<gene>
    <name evidence="2" type="ORF">H7C18_31845</name>
</gene>
<dbReference type="AlphaFoldDB" id="A0A7X0SX34"/>
<accession>A0A7X0SX34</accession>
<keyword evidence="1" id="KW-1133">Transmembrane helix</keyword>
<name>A0A7X0SX34_9BACL</name>
<feature type="transmembrane region" description="Helical" evidence="1">
    <location>
        <begin position="60"/>
        <end position="78"/>
    </location>
</feature>
<keyword evidence="1" id="KW-0812">Transmembrane</keyword>
<proteinExistence type="predicted"/>